<organism evidence="1">
    <name type="scientific">Schaalia odontolytica</name>
    <dbReference type="NCBI Taxonomy" id="1660"/>
    <lineage>
        <taxon>Bacteria</taxon>
        <taxon>Bacillati</taxon>
        <taxon>Actinomycetota</taxon>
        <taxon>Actinomycetes</taxon>
        <taxon>Actinomycetales</taxon>
        <taxon>Actinomycetaceae</taxon>
        <taxon>Schaalia</taxon>
    </lineage>
</organism>
<dbReference type="AlphaFoldDB" id="A0A6N2TZ47"/>
<dbReference type="EMBL" id="CACRSM010000003">
    <property type="protein sequence ID" value="VYT09763.1"/>
    <property type="molecule type" value="Genomic_DNA"/>
</dbReference>
<protein>
    <submittedName>
        <fullName evidence="1">Uncharacterized protein</fullName>
    </submittedName>
</protein>
<gene>
    <name evidence="1" type="ORF">AOLFYP35_01523</name>
</gene>
<reference evidence="1" key="1">
    <citation type="submission" date="2019-11" db="EMBL/GenBank/DDBJ databases">
        <authorList>
            <person name="Feng L."/>
        </authorList>
    </citation>
    <scope>NUCLEOTIDE SEQUENCE</scope>
    <source>
        <strain evidence="1">AodontolyticusLFYP35</strain>
    </source>
</reference>
<accession>A0A6N2TZ47</accession>
<proteinExistence type="predicted"/>
<sequence length="260" mass="29442">MNTKDRPTISIPTCLTEAFRAAALTSENGERVWLEAEEAAGQHVESVFSAGCLTEDAVNLFAPIQKSTHPITIYSLSPHYTPNVIRQLCIFQAPVSTTVLRSVGEESHIYLIDTEETPHVLLANSPIFTRENDFDAPRYIQSQAVDALSRGDIEEAKGLLIDRTTRYMNPRFHREIQEDNWEYSAWTRWKRVASRYEPISSIAALSMPSASYKIATSRVPSSYLAPPCMVRKQRSDPARVGLEGYYQTMLWCELANYFNL</sequence>
<evidence type="ECO:0000313" key="1">
    <source>
        <dbReference type="EMBL" id="VYT09763.1"/>
    </source>
</evidence>
<name>A0A6N2TZ47_9ACTO</name>